<proteinExistence type="inferred from homology"/>
<evidence type="ECO:0000313" key="8">
    <source>
        <dbReference type="EMBL" id="QMV84117.1"/>
    </source>
</evidence>
<evidence type="ECO:0000256" key="2">
    <source>
        <dbReference type="ARBA" id="ARBA00011006"/>
    </source>
</evidence>
<keyword evidence="6 7" id="KW-0472">Membrane</keyword>
<feature type="transmembrane region" description="Helical" evidence="7">
    <location>
        <begin position="59"/>
        <end position="81"/>
    </location>
</feature>
<dbReference type="EMBL" id="CP059833">
    <property type="protein sequence ID" value="QMV84117.1"/>
    <property type="molecule type" value="Genomic_DNA"/>
</dbReference>
<evidence type="ECO:0000256" key="5">
    <source>
        <dbReference type="ARBA" id="ARBA00022989"/>
    </source>
</evidence>
<evidence type="ECO:0000313" key="9">
    <source>
        <dbReference type="Proteomes" id="UP000515570"/>
    </source>
</evidence>
<reference evidence="8 9" key="1">
    <citation type="submission" date="2020-07" db="EMBL/GenBank/DDBJ databases">
        <title>non toxigenic Corynebacterium sp. nov from a clinical source.</title>
        <authorList>
            <person name="Bernier A.-M."/>
            <person name="Bernard K."/>
        </authorList>
    </citation>
    <scope>NUCLEOTIDE SEQUENCE [LARGE SCALE GENOMIC DNA]</scope>
    <source>
        <strain evidence="9">NML 93-0612</strain>
    </source>
</reference>
<keyword evidence="9" id="KW-1185">Reference proteome</keyword>
<dbReference type="Pfam" id="PF04226">
    <property type="entry name" value="Transgly_assoc"/>
    <property type="match status" value="1"/>
</dbReference>
<evidence type="ECO:0000256" key="6">
    <source>
        <dbReference type="ARBA" id="ARBA00023136"/>
    </source>
</evidence>
<protein>
    <submittedName>
        <fullName evidence="8">GlsB/YeaQ/YmgE family stress response membrane protein</fullName>
    </submittedName>
</protein>
<comment type="subcellular location">
    <subcellularLocation>
        <location evidence="1">Cell membrane</location>
        <topology evidence="1">Multi-pass membrane protein</topology>
    </subcellularLocation>
</comment>
<evidence type="ECO:0000256" key="7">
    <source>
        <dbReference type="SAM" id="Phobius"/>
    </source>
</evidence>
<dbReference type="Proteomes" id="UP000515570">
    <property type="component" value="Chromosome"/>
</dbReference>
<evidence type="ECO:0000256" key="3">
    <source>
        <dbReference type="ARBA" id="ARBA00022475"/>
    </source>
</evidence>
<dbReference type="PANTHER" id="PTHR33884">
    <property type="entry name" value="UPF0410 PROTEIN YMGE"/>
    <property type="match status" value="1"/>
</dbReference>
<dbReference type="InterPro" id="IPR007341">
    <property type="entry name" value="Transgly_assoc"/>
</dbReference>
<dbReference type="GO" id="GO:0005886">
    <property type="term" value="C:plasma membrane"/>
    <property type="evidence" value="ECO:0007669"/>
    <property type="project" value="UniProtKB-SubCell"/>
</dbReference>
<comment type="similarity">
    <text evidence="2">Belongs to the UPF0410 family.</text>
</comment>
<evidence type="ECO:0000256" key="4">
    <source>
        <dbReference type="ARBA" id="ARBA00022692"/>
    </source>
</evidence>
<keyword evidence="3" id="KW-1003">Cell membrane</keyword>
<dbReference type="RefSeq" id="WP_182384927.1">
    <property type="nucleotide sequence ID" value="NZ_CP059833.1"/>
</dbReference>
<dbReference type="AlphaFoldDB" id="A0A7G5FBX6"/>
<sequence length="85" mass="8908">MINFIGWIILGGLAGWIASKIMGRDAQMGVFLNIVVGIIGSFIGGWVLGLFGVGTPDGFNIASFLTALLGAVILLFLVGLVTKKR</sequence>
<keyword evidence="4 7" id="KW-0812">Transmembrane</keyword>
<keyword evidence="5 7" id="KW-1133">Transmembrane helix</keyword>
<name>A0A7G5FBX6_9CORY</name>
<feature type="transmembrane region" description="Helical" evidence="7">
    <location>
        <begin position="6"/>
        <end position="23"/>
    </location>
</feature>
<feature type="transmembrane region" description="Helical" evidence="7">
    <location>
        <begin position="30"/>
        <end position="53"/>
    </location>
</feature>
<evidence type="ECO:0000256" key="1">
    <source>
        <dbReference type="ARBA" id="ARBA00004651"/>
    </source>
</evidence>
<organism evidence="8 9">
    <name type="scientific">Corynebacterium hindlerae</name>
    <dbReference type="NCBI Taxonomy" id="699041"/>
    <lineage>
        <taxon>Bacteria</taxon>
        <taxon>Bacillati</taxon>
        <taxon>Actinomycetota</taxon>
        <taxon>Actinomycetes</taxon>
        <taxon>Mycobacteriales</taxon>
        <taxon>Corynebacteriaceae</taxon>
        <taxon>Corynebacterium</taxon>
    </lineage>
</organism>
<dbReference type="PANTHER" id="PTHR33884:SF3">
    <property type="entry name" value="UPF0410 PROTEIN YMGE"/>
    <property type="match status" value="1"/>
</dbReference>
<accession>A0A7G5FBX6</accession>
<gene>
    <name evidence="8" type="ORF">HW450_06910</name>
</gene>